<evidence type="ECO:0000256" key="4">
    <source>
        <dbReference type="ARBA" id="ARBA00023010"/>
    </source>
</evidence>
<evidence type="ECO:0000313" key="9">
    <source>
        <dbReference type="Proteomes" id="UP000285530"/>
    </source>
</evidence>
<evidence type="ECO:0000256" key="1">
    <source>
        <dbReference type="ARBA" id="ARBA00009990"/>
    </source>
</evidence>
<dbReference type="InterPro" id="IPR035958">
    <property type="entry name" value="SecB-like_sf"/>
</dbReference>
<sequence>MAEDTPQNGTPNGTQNGATNGQAAQPVQPRMQVLAQFIRDLSFENAVAQKGAPQGEVQPEITVQVSLDARKRGTETQFEVISKYRVTSTNKADGATLFLAELDYGGVFQIDGVPQDQLHAFLMIECPRMMFPFVRRIISDMTRDGGFPAFNMDPVDFVALYRQELARRAQAQNQVPADQTPS</sequence>
<evidence type="ECO:0000256" key="5">
    <source>
        <dbReference type="ARBA" id="ARBA00023186"/>
    </source>
</evidence>
<keyword evidence="3 6" id="KW-0653">Protein transport</keyword>
<dbReference type="Pfam" id="PF02556">
    <property type="entry name" value="SecB"/>
    <property type="match status" value="1"/>
</dbReference>
<evidence type="ECO:0000256" key="3">
    <source>
        <dbReference type="ARBA" id="ARBA00022927"/>
    </source>
</evidence>
<dbReference type="SUPFAM" id="SSF54611">
    <property type="entry name" value="SecB-like"/>
    <property type="match status" value="1"/>
</dbReference>
<reference evidence="8 9" key="1">
    <citation type="submission" date="2018-09" db="EMBL/GenBank/DDBJ databases">
        <title>Paracoccus onubensis nov. sp. a moderate halophilic bacterium isolated from Gruta de las Maravillas (Aracena, Spain).</title>
        <authorList>
            <person name="Jurado V."/>
            <person name="Gutierrez-Patricio S."/>
            <person name="Gonzalez-Pimentel J.L."/>
            <person name="Laiz L."/>
            <person name="Saiz-Jimenez C."/>
        </authorList>
    </citation>
    <scope>NUCLEOTIDE SEQUENCE [LARGE SCALE GENOMIC DNA]</scope>
    <source>
        <strain evidence="8 9">DSM 19484</strain>
    </source>
</reference>
<dbReference type="GO" id="GO:0015031">
    <property type="term" value="P:protein transport"/>
    <property type="evidence" value="ECO:0007669"/>
    <property type="project" value="UniProtKB-UniRule"/>
</dbReference>
<dbReference type="HAMAP" id="MF_00821">
    <property type="entry name" value="SecB"/>
    <property type="match status" value="1"/>
</dbReference>
<dbReference type="NCBIfam" id="NF004392">
    <property type="entry name" value="PRK05751.1-3"/>
    <property type="match status" value="1"/>
</dbReference>
<comment type="subcellular location">
    <subcellularLocation>
        <location evidence="6">Cytoplasm</location>
    </subcellularLocation>
</comment>
<dbReference type="RefSeq" id="WP_119886362.1">
    <property type="nucleotide sequence ID" value="NZ_CP067169.1"/>
</dbReference>
<dbReference type="NCBIfam" id="TIGR00809">
    <property type="entry name" value="secB"/>
    <property type="match status" value="1"/>
</dbReference>
<comment type="similarity">
    <text evidence="1 6">Belongs to the SecB family.</text>
</comment>
<keyword evidence="5 6" id="KW-0143">Chaperone</keyword>
<dbReference type="PANTHER" id="PTHR36918:SF1">
    <property type="entry name" value="PROTEIN-EXPORT PROTEIN SECB"/>
    <property type="match status" value="1"/>
</dbReference>
<dbReference type="EMBL" id="QZEV01000041">
    <property type="protein sequence ID" value="RJL04101.1"/>
    <property type="molecule type" value="Genomic_DNA"/>
</dbReference>
<evidence type="ECO:0000256" key="2">
    <source>
        <dbReference type="ARBA" id="ARBA00022448"/>
    </source>
</evidence>
<keyword evidence="2 6" id="KW-0813">Transport</keyword>
<proteinExistence type="inferred from homology"/>
<keyword evidence="4 6" id="KW-0811">Translocation</keyword>
<dbReference type="GO" id="GO:0051082">
    <property type="term" value="F:unfolded protein binding"/>
    <property type="evidence" value="ECO:0007669"/>
    <property type="project" value="InterPro"/>
</dbReference>
<feature type="compositionally biased region" description="Polar residues" evidence="7">
    <location>
        <begin position="1"/>
        <end position="25"/>
    </location>
</feature>
<dbReference type="OrthoDB" id="9795145at2"/>
<dbReference type="PRINTS" id="PR01594">
    <property type="entry name" value="SECBCHAPRONE"/>
</dbReference>
<gene>
    <name evidence="6 8" type="primary">secB</name>
    <name evidence="8" type="ORF">D3P06_09580</name>
</gene>
<comment type="caution">
    <text evidence="8">The sequence shown here is derived from an EMBL/GenBank/DDBJ whole genome shotgun (WGS) entry which is preliminary data.</text>
</comment>
<evidence type="ECO:0000313" key="8">
    <source>
        <dbReference type="EMBL" id="RJL04101.1"/>
    </source>
</evidence>
<dbReference type="GO" id="GO:0005737">
    <property type="term" value="C:cytoplasm"/>
    <property type="evidence" value="ECO:0007669"/>
    <property type="project" value="UniProtKB-SubCell"/>
</dbReference>
<protein>
    <recommendedName>
        <fullName evidence="6">Protein-export protein SecB</fullName>
    </recommendedName>
</protein>
<keyword evidence="6" id="KW-0963">Cytoplasm</keyword>
<name>A0A418ZVL8_9RHOB</name>
<dbReference type="AlphaFoldDB" id="A0A418ZVL8"/>
<comment type="subunit">
    <text evidence="6">Homotetramer, a dimer of dimers. One homotetramer interacts with 1 SecA dimer.</text>
</comment>
<dbReference type="Gene3D" id="3.10.420.10">
    <property type="entry name" value="SecB-like"/>
    <property type="match status" value="1"/>
</dbReference>
<dbReference type="GO" id="GO:0006457">
    <property type="term" value="P:protein folding"/>
    <property type="evidence" value="ECO:0007669"/>
    <property type="project" value="UniProtKB-UniRule"/>
</dbReference>
<organism evidence="8 9">
    <name type="scientific">Paracoccus aestuarii</name>
    <dbReference type="NCBI Taxonomy" id="453842"/>
    <lineage>
        <taxon>Bacteria</taxon>
        <taxon>Pseudomonadati</taxon>
        <taxon>Pseudomonadota</taxon>
        <taxon>Alphaproteobacteria</taxon>
        <taxon>Rhodobacterales</taxon>
        <taxon>Paracoccaceae</taxon>
        <taxon>Paracoccus</taxon>
    </lineage>
</organism>
<evidence type="ECO:0000256" key="6">
    <source>
        <dbReference type="HAMAP-Rule" id="MF_00821"/>
    </source>
</evidence>
<dbReference type="InterPro" id="IPR003708">
    <property type="entry name" value="SecB"/>
</dbReference>
<dbReference type="PANTHER" id="PTHR36918">
    <property type="match status" value="1"/>
</dbReference>
<comment type="function">
    <text evidence="6">One of the proteins required for the normal export of preproteins out of the cell cytoplasm. It is a molecular chaperone that binds to a subset of precursor proteins, maintaining them in a translocation-competent state. It also specifically binds to its receptor SecA.</text>
</comment>
<dbReference type="GO" id="GO:0051262">
    <property type="term" value="P:protein tetramerization"/>
    <property type="evidence" value="ECO:0007669"/>
    <property type="project" value="InterPro"/>
</dbReference>
<dbReference type="Proteomes" id="UP000285530">
    <property type="component" value="Unassembled WGS sequence"/>
</dbReference>
<accession>A0A418ZVL8</accession>
<keyword evidence="9" id="KW-1185">Reference proteome</keyword>
<feature type="region of interest" description="Disordered" evidence="7">
    <location>
        <begin position="1"/>
        <end position="26"/>
    </location>
</feature>
<evidence type="ECO:0000256" key="7">
    <source>
        <dbReference type="SAM" id="MobiDB-lite"/>
    </source>
</evidence>